<feature type="domain" description="Major facilitator superfamily (MFS) profile" evidence="6">
    <location>
        <begin position="10"/>
        <end position="391"/>
    </location>
</feature>
<dbReference type="InterPro" id="IPR036259">
    <property type="entry name" value="MFS_trans_sf"/>
</dbReference>
<evidence type="ECO:0000256" key="3">
    <source>
        <dbReference type="ARBA" id="ARBA00022989"/>
    </source>
</evidence>
<dbReference type="SUPFAM" id="SSF103473">
    <property type="entry name" value="MFS general substrate transporter"/>
    <property type="match status" value="1"/>
</dbReference>
<keyword evidence="2 5" id="KW-0812">Transmembrane</keyword>
<feature type="transmembrane region" description="Helical" evidence="5">
    <location>
        <begin position="275"/>
        <end position="293"/>
    </location>
</feature>
<feature type="transmembrane region" description="Helical" evidence="5">
    <location>
        <begin position="245"/>
        <end position="263"/>
    </location>
</feature>
<evidence type="ECO:0000256" key="2">
    <source>
        <dbReference type="ARBA" id="ARBA00022692"/>
    </source>
</evidence>
<feature type="transmembrane region" description="Helical" evidence="5">
    <location>
        <begin position="206"/>
        <end position="225"/>
    </location>
</feature>
<dbReference type="PANTHER" id="PTHR23514">
    <property type="entry name" value="BYPASS OF STOP CODON PROTEIN 6"/>
    <property type="match status" value="1"/>
</dbReference>
<keyword evidence="4 5" id="KW-0472">Membrane</keyword>
<reference evidence="7 8" key="1">
    <citation type="submission" date="2021-01" db="EMBL/GenBank/DDBJ databases">
        <title>Genomics of switchgrass bacterial isolates.</title>
        <authorList>
            <person name="Shade A."/>
        </authorList>
    </citation>
    <scope>NUCLEOTIDE SEQUENCE [LARGE SCALE GENOMIC DNA]</scope>
    <source>
        <strain evidence="7 8">PvP111</strain>
    </source>
</reference>
<evidence type="ECO:0000256" key="1">
    <source>
        <dbReference type="ARBA" id="ARBA00004651"/>
    </source>
</evidence>
<dbReference type="PROSITE" id="PS50850">
    <property type="entry name" value="MFS"/>
    <property type="match status" value="1"/>
</dbReference>
<dbReference type="PANTHER" id="PTHR23514:SF13">
    <property type="entry name" value="INNER MEMBRANE PROTEIN YBJJ"/>
    <property type="match status" value="1"/>
</dbReference>
<feature type="transmembrane region" description="Helical" evidence="5">
    <location>
        <begin position="361"/>
        <end position="382"/>
    </location>
</feature>
<dbReference type="Proteomes" id="UP000703038">
    <property type="component" value="Unassembled WGS sequence"/>
</dbReference>
<feature type="transmembrane region" description="Helical" evidence="5">
    <location>
        <begin position="76"/>
        <end position="94"/>
    </location>
</feature>
<feature type="transmembrane region" description="Helical" evidence="5">
    <location>
        <begin position="12"/>
        <end position="29"/>
    </location>
</feature>
<keyword evidence="8" id="KW-1185">Reference proteome</keyword>
<feature type="transmembrane region" description="Helical" evidence="5">
    <location>
        <begin position="41"/>
        <end position="64"/>
    </location>
</feature>
<sequence>MTDGRAVGGAPWAVAAVFFVNGAVLGNWAPRLPAIRDALGLDASVLGLALAGVGTGGLLATPLAALGIRRLGSRRVVLLSATVLCLAFVLPALAGTWWALALALAVLGGADAVMDVAMNAQGVIVEKHRRRSLLNRFHAAWSAGAVTGGLTGAAAAGIGLAVLVHFALVGGVLLVLALVAHRSLVPDGRAAPDTVPRSSGRGPRRVFSGALALLGGLVLVCALVEDVPQSWGAIYSTDLGAGPGLAGLTVVAFSSAMFVGRLVGDAVVDRVGRHAVLMGGALLIAAAFLAAPVVSSPVIAPVMFAVAGFGAAPIFPAAFGLAGRLPGITAGTALTVVSLIARIGVLLAPVAFGSLAELTGFGWALWSMVAAGVAVALLALALRRVLAASAPA</sequence>
<accession>A0ABS2KTS4</accession>
<evidence type="ECO:0000313" key="8">
    <source>
        <dbReference type="Proteomes" id="UP000703038"/>
    </source>
</evidence>
<dbReference type="InterPro" id="IPR020846">
    <property type="entry name" value="MFS_dom"/>
</dbReference>
<dbReference type="Pfam" id="PF07690">
    <property type="entry name" value="MFS_1"/>
    <property type="match status" value="2"/>
</dbReference>
<gene>
    <name evidence="7" type="ORF">JOE42_002072</name>
</gene>
<organism evidence="7 8">
    <name type="scientific">Rhodococcoides corynebacterioides</name>
    <dbReference type="NCBI Taxonomy" id="53972"/>
    <lineage>
        <taxon>Bacteria</taxon>
        <taxon>Bacillati</taxon>
        <taxon>Actinomycetota</taxon>
        <taxon>Actinomycetes</taxon>
        <taxon>Mycobacteriales</taxon>
        <taxon>Nocardiaceae</taxon>
        <taxon>Rhodococcoides</taxon>
    </lineage>
</organism>
<dbReference type="RefSeq" id="WP_204868366.1">
    <property type="nucleotide sequence ID" value="NZ_JAFBBK010000001.1"/>
</dbReference>
<dbReference type="InterPro" id="IPR011701">
    <property type="entry name" value="MFS"/>
</dbReference>
<feature type="transmembrane region" description="Helical" evidence="5">
    <location>
        <begin position="166"/>
        <end position="185"/>
    </location>
</feature>
<feature type="transmembrane region" description="Helical" evidence="5">
    <location>
        <begin position="299"/>
        <end position="321"/>
    </location>
</feature>
<feature type="transmembrane region" description="Helical" evidence="5">
    <location>
        <begin position="139"/>
        <end position="160"/>
    </location>
</feature>
<feature type="transmembrane region" description="Helical" evidence="5">
    <location>
        <begin position="333"/>
        <end position="355"/>
    </location>
</feature>
<name>A0ABS2KTS4_9NOCA</name>
<evidence type="ECO:0000313" key="7">
    <source>
        <dbReference type="EMBL" id="MBM7415339.1"/>
    </source>
</evidence>
<protein>
    <submittedName>
        <fullName evidence="7">MFS family permease</fullName>
    </submittedName>
</protein>
<dbReference type="CDD" id="cd17393">
    <property type="entry name" value="MFS_MosC_like"/>
    <property type="match status" value="1"/>
</dbReference>
<proteinExistence type="predicted"/>
<dbReference type="InterPro" id="IPR051788">
    <property type="entry name" value="MFS_Transporter"/>
</dbReference>
<feature type="transmembrane region" description="Helical" evidence="5">
    <location>
        <begin position="100"/>
        <end position="118"/>
    </location>
</feature>
<evidence type="ECO:0000259" key="6">
    <source>
        <dbReference type="PROSITE" id="PS50850"/>
    </source>
</evidence>
<evidence type="ECO:0000256" key="4">
    <source>
        <dbReference type="ARBA" id="ARBA00023136"/>
    </source>
</evidence>
<comment type="caution">
    <text evidence="7">The sequence shown here is derived from an EMBL/GenBank/DDBJ whole genome shotgun (WGS) entry which is preliminary data.</text>
</comment>
<evidence type="ECO:0000256" key="5">
    <source>
        <dbReference type="SAM" id="Phobius"/>
    </source>
</evidence>
<dbReference type="Gene3D" id="1.20.1250.20">
    <property type="entry name" value="MFS general substrate transporter like domains"/>
    <property type="match status" value="2"/>
</dbReference>
<dbReference type="EMBL" id="JAFBBK010000001">
    <property type="protein sequence ID" value="MBM7415339.1"/>
    <property type="molecule type" value="Genomic_DNA"/>
</dbReference>
<comment type="subcellular location">
    <subcellularLocation>
        <location evidence="1">Cell membrane</location>
        <topology evidence="1">Multi-pass membrane protein</topology>
    </subcellularLocation>
</comment>
<keyword evidence="3 5" id="KW-1133">Transmembrane helix</keyword>